<dbReference type="AlphaFoldDB" id="A0A371GV16"/>
<comment type="caution">
    <text evidence="1">The sequence shown here is derived from an EMBL/GenBank/DDBJ whole genome shotgun (WGS) entry which is preliminary data.</text>
</comment>
<evidence type="ECO:0000313" key="1">
    <source>
        <dbReference type="EMBL" id="RDX94306.1"/>
    </source>
</evidence>
<dbReference type="OrthoDB" id="1645289at2759"/>
<gene>
    <name evidence="1" type="ORF">CR513_23330</name>
</gene>
<sequence length="86" mass="9951">MVYKLKKCIYVLRHASHQCPQTCFPSMSSDMLPINDITNFIKSLSHIVMRQIGSKYVFLYVDDILLVSSDIGLLHETKRFLTKISE</sequence>
<keyword evidence="2" id="KW-1185">Reference proteome</keyword>
<reference evidence="1" key="1">
    <citation type="submission" date="2018-05" db="EMBL/GenBank/DDBJ databases">
        <title>Draft genome of Mucuna pruriens seed.</title>
        <authorList>
            <person name="Nnadi N.E."/>
            <person name="Vos R."/>
            <person name="Hasami M.H."/>
            <person name="Devisetty U.K."/>
            <person name="Aguiy J.C."/>
        </authorList>
    </citation>
    <scope>NUCLEOTIDE SEQUENCE [LARGE SCALE GENOMIC DNA]</scope>
    <source>
        <strain evidence="1">JCA_2017</strain>
    </source>
</reference>
<evidence type="ECO:0000313" key="2">
    <source>
        <dbReference type="Proteomes" id="UP000257109"/>
    </source>
</evidence>
<evidence type="ECO:0008006" key="3">
    <source>
        <dbReference type="Google" id="ProtNLM"/>
    </source>
</evidence>
<protein>
    <recommendedName>
        <fullName evidence="3">Reverse transcriptase Ty1/copia-type domain-containing protein</fullName>
    </recommendedName>
</protein>
<dbReference type="Proteomes" id="UP000257109">
    <property type="component" value="Unassembled WGS sequence"/>
</dbReference>
<accession>A0A371GV16</accession>
<proteinExistence type="predicted"/>
<feature type="non-terminal residue" evidence="1">
    <location>
        <position position="86"/>
    </location>
</feature>
<organism evidence="1 2">
    <name type="scientific">Mucuna pruriens</name>
    <name type="common">Velvet bean</name>
    <name type="synonym">Dolichos pruriens</name>
    <dbReference type="NCBI Taxonomy" id="157652"/>
    <lineage>
        <taxon>Eukaryota</taxon>
        <taxon>Viridiplantae</taxon>
        <taxon>Streptophyta</taxon>
        <taxon>Embryophyta</taxon>
        <taxon>Tracheophyta</taxon>
        <taxon>Spermatophyta</taxon>
        <taxon>Magnoliopsida</taxon>
        <taxon>eudicotyledons</taxon>
        <taxon>Gunneridae</taxon>
        <taxon>Pentapetalae</taxon>
        <taxon>rosids</taxon>
        <taxon>fabids</taxon>
        <taxon>Fabales</taxon>
        <taxon>Fabaceae</taxon>
        <taxon>Papilionoideae</taxon>
        <taxon>50 kb inversion clade</taxon>
        <taxon>NPAAA clade</taxon>
        <taxon>indigoferoid/millettioid clade</taxon>
        <taxon>Phaseoleae</taxon>
        <taxon>Mucuna</taxon>
    </lineage>
</organism>
<name>A0A371GV16_MUCPR</name>
<dbReference type="EMBL" id="QJKJ01004400">
    <property type="protein sequence ID" value="RDX94306.1"/>
    <property type="molecule type" value="Genomic_DNA"/>
</dbReference>